<dbReference type="Pfam" id="PF22664">
    <property type="entry name" value="TRI-like_N"/>
    <property type="match status" value="1"/>
</dbReference>
<proteinExistence type="predicted"/>
<protein>
    <recommendedName>
        <fullName evidence="2">Trichothecene 3-O-acetyltransferase-like N-terminal domain-containing protein</fullName>
    </recommendedName>
</protein>
<keyword evidence="1" id="KW-0808">Transferase</keyword>
<dbReference type="AlphaFoldDB" id="R0IFM0"/>
<dbReference type="PANTHER" id="PTHR31642">
    <property type="entry name" value="TRICHOTHECENE 3-O-ACETYLTRANSFERASE"/>
    <property type="match status" value="1"/>
</dbReference>
<evidence type="ECO:0000313" key="4">
    <source>
        <dbReference type="Proteomes" id="UP000016935"/>
    </source>
</evidence>
<dbReference type="OrthoDB" id="1862401at2759"/>
<sequence length="533" mass="58858">MKDKQQEALPLSFLDQQPHIRVYGRYYIIFSFPDLSHAEAAAKALHTGFKEVLRRFPYLAGTVCTTDTTHKGLEVLFPCPLDLEAEASRVFTVSLDNATNASYDYDELQKTHFLPELFPAKDFCPALIKHHPSLEEGDHFAQGFTHREKDSLPTFAAQATFIPGGLVLSVWFHHPVIDGSGNARIQEVWSAAVRGLTECNQDGGRNGDSYISKADDSTSDASLARAALASLAREPTPRDLATCSTQGDLTRENIKEKVGPLRKTPYKVITKLFRFRKSAISQLSSTVSGLNKKYTSHFAALAGLIWASVIQARLPSLIASGNTKSTLAVVIDLRKHVQAPFSSPDYLGNLVLSETPTWSFDEQLGDQVDNDVGFLAKASPGYQRNGRIPTASAPRLSMDTSDLAIFVSKISDSVAKVNHEWVATQFHRVITEPGSTQQALLVYPNGPDLYITSWQHMGVDREWCIPGAGDTQPTAIRRAAWTFEGGIVVLPRKKDRADREPEPYEAMVSLAEDDMKALERGLRDGHWLMDTTA</sequence>
<organism evidence="3 4">
    <name type="scientific">Exserohilum turcicum (strain 28A)</name>
    <name type="common">Northern leaf blight fungus</name>
    <name type="synonym">Setosphaeria turcica</name>
    <dbReference type="NCBI Taxonomy" id="671987"/>
    <lineage>
        <taxon>Eukaryota</taxon>
        <taxon>Fungi</taxon>
        <taxon>Dikarya</taxon>
        <taxon>Ascomycota</taxon>
        <taxon>Pezizomycotina</taxon>
        <taxon>Dothideomycetes</taxon>
        <taxon>Pleosporomycetidae</taxon>
        <taxon>Pleosporales</taxon>
        <taxon>Pleosporineae</taxon>
        <taxon>Pleosporaceae</taxon>
        <taxon>Exserohilum</taxon>
    </lineage>
</organism>
<dbReference type="Gene3D" id="3.30.559.10">
    <property type="entry name" value="Chloramphenicol acetyltransferase-like domain"/>
    <property type="match status" value="2"/>
</dbReference>
<dbReference type="GO" id="GO:0016747">
    <property type="term" value="F:acyltransferase activity, transferring groups other than amino-acyl groups"/>
    <property type="evidence" value="ECO:0007669"/>
    <property type="project" value="TreeGrafter"/>
</dbReference>
<dbReference type="Proteomes" id="UP000016935">
    <property type="component" value="Unassembled WGS sequence"/>
</dbReference>
<evidence type="ECO:0000256" key="1">
    <source>
        <dbReference type="ARBA" id="ARBA00022679"/>
    </source>
</evidence>
<feature type="domain" description="Trichothecene 3-O-acetyltransferase-like N-terminal" evidence="2">
    <location>
        <begin position="23"/>
        <end position="192"/>
    </location>
</feature>
<accession>R0IFM0</accession>
<dbReference type="InterPro" id="IPR050317">
    <property type="entry name" value="Plant_Fungal_Acyltransferase"/>
</dbReference>
<dbReference type="GeneID" id="19403728"/>
<dbReference type="HOGENOM" id="CLU_026450_0_0_1"/>
<dbReference type="InterPro" id="IPR054710">
    <property type="entry name" value="Tri101-like_N"/>
</dbReference>
<dbReference type="GO" id="GO:0044550">
    <property type="term" value="P:secondary metabolite biosynthetic process"/>
    <property type="evidence" value="ECO:0007669"/>
    <property type="project" value="TreeGrafter"/>
</dbReference>
<gene>
    <name evidence="3" type="ORF">SETTUDRAFT_33056</name>
</gene>
<dbReference type="PANTHER" id="PTHR31642:SF310">
    <property type="entry name" value="FATTY ALCOHOL:CAFFEOYL-COA ACYLTRANSFERASE"/>
    <property type="match status" value="1"/>
</dbReference>
<keyword evidence="4" id="KW-1185">Reference proteome</keyword>
<reference evidence="3 4" key="2">
    <citation type="journal article" date="2013" name="PLoS Genet.">
        <title>Comparative genome structure, secondary metabolite, and effector coding capacity across Cochliobolus pathogens.</title>
        <authorList>
            <person name="Condon B.J."/>
            <person name="Leng Y."/>
            <person name="Wu D."/>
            <person name="Bushley K.E."/>
            <person name="Ohm R.A."/>
            <person name="Otillar R."/>
            <person name="Martin J."/>
            <person name="Schackwitz W."/>
            <person name="Grimwood J."/>
            <person name="MohdZainudin N."/>
            <person name="Xue C."/>
            <person name="Wang R."/>
            <person name="Manning V.A."/>
            <person name="Dhillon B."/>
            <person name="Tu Z.J."/>
            <person name="Steffenson B.J."/>
            <person name="Salamov A."/>
            <person name="Sun H."/>
            <person name="Lowry S."/>
            <person name="LaButti K."/>
            <person name="Han J."/>
            <person name="Copeland A."/>
            <person name="Lindquist E."/>
            <person name="Barry K."/>
            <person name="Schmutz J."/>
            <person name="Baker S.E."/>
            <person name="Ciuffetti L.M."/>
            <person name="Grigoriev I.V."/>
            <person name="Zhong S."/>
            <person name="Turgeon B.G."/>
        </authorList>
    </citation>
    <scope>NUCLEOTIDE SEQUENCE [LARGE SCALE GENOMIC DNA]</scope>
    <source>
        <strain evidence="4">28A</strain>
    </source>
</reference>
<dbReference type="STRING" id="671987.R0IFM0"/>
<dbReference type="eggNOG" id="ENOG502T1DZ">
    <property type="taxonomic scope" value="Eukaryota"/>
</dbReference>
<evidence type="ECO:0000313" key="3">
    <source>
        <dbReference type="EMBL" id="EOA84050.1"/>
    </source>
</evidence>
<dbReference type="RefSeq" id="XP_008028100.1">
    <property type="nucleotide sequence ID" value="XM_008029909.1"/>
</dbReference>
<dbReference type="EMBL" id="KB908814">
    <property type="protein sequence ID" value="EOA84050.1"/>
    <property type="molecule type" value="Genomic_DNA"/>
</dbReference>
<evidence type="ECO:0000259" key="2">
    <source>
        <dbReference type="Pfam" id="PF22664"/>
    </source>
</evidence>
<name>R0IFM0_EXST2</name>
<dbReference type="InterPro" id="IPR023213">
    <property type="entry name" value="CAT-like_dom_sf"/>
</dbReference>
<reference evidence="3 4" key="1">
    <citation type="journal article" date="2012" name="PLoS Pathog.">
        <title>Diverse lifestyles and strategies of plant pathogenesis encoded in the genomes of eighteen Dothideomycetes fungi.</title>
        <authorList>
            <person name="Ohm R.A."/>
            <person name="Feau N."/>
            <person name="Henrissat B."/>
            <person name="Schoch C.L."/>
            <person name="Horwitz B.A."/>
            <person name="Barry K.W."/>
            <person name="Condon B.J."/>
            <person name="Copeland A.C."/>
            <person name="Dhillon B."/>
            <person name="Glaser F."/>
            <person name="Hesse C.N."/>
            <person name="Kosti I."/>
            <person name="LaButti K."/>
            <person name="Lindquist E.A."/>
            <person name="Lucas S."/>
            <person name="Salamov A.A."/>
            <person name="Bradshaw R.E."/>
            <person name="Ciuffetti L."/>
            <person name="Hamelin R.C."/>
            <person name="Kema G.H.J."/>
            <person name="Lawrence C."/>
            <person name="Scott J.A."/>
            <person name="Spatafora J.W."/>
            <person name="Turgeon B.G."/>
            <person name="de Wit P.J.G.M."/>
            <person name="Zhong S."/>
            <person name="Goodwin S.B."/>
            <person name="Grigoriev I.V."/>
        </authorList>
    </citation>
    <scope>NUCLEOTIDE SEQUENCE [LARGE SCALE GENOMIC DNA]</scope>
    <source>
        <strain evidence="4">28A</strain>
    </source>
</reference>